<comment type="caution">
    <text evidence="1">The sequence shown here is derived from an EMBL/GenBank/DDBJ whole genome shotgun (WGS) entry which is preliminary data.</text>
</comment>
<name>A0A1Y3PMA7_9BACI</name>
<gene>
    <name evidence="1" type="ORF">BAA01_05345</name>
</gene>
<reference evidence="2" key="1">
    <citation type="submission" date="2016-06" db="EMBL/GenBank/DDBJ databases">
        <authorList>
            <person name="Nascimento L."/>
            <person name="Pereira R.V."/>
            <person name="Martins L.F."/>
            <person name="Quaggio R.B."/>
            <person name="Silva A.M."/>
            <person name="Setubal J.C."/>
        </authorList>
    </citation>
    <scope>NUCLEOTIDE SEQUENCE [LARGE SCALE GENOMIC DNA]</scope>
</reference>
<dbReference type="AlphaFoldDB" id="A0A1Y3PMA7"/>
<evidence type="ECO:0000313" key="1">
    <source>
        <dbReference type="EMBL" id="OUM88525.1"/>
    </source>
</evidence>
<protein>
    <submittedName>
        <fullName evidence="1">Uncharacterized protein</fullName>
    </submittedName>
</protein>
<accession>A0A1Y3PMA7</accession>
<organism evidence="1 2">
    <name type="scientific">Bacillus thermozeamaize</name>
    <dbReference type="NCBI Taxonomy" id="230954"/>
    <lineage>
        <taxon>Bacteria</taxon>
        <taxon>Bacillati</taxon>
        <taxon>Bacillota</taxon>
        <taxon>Bacilli</taxon>
        <taxon>Bacillales</taxon>
        <taxon>Bacillaceae</taxon>
        <taxon>Bacillus</taxon>
    </lineage>
</organism>
<dbReference type="Proteomes" id="UP000196475">
    <property type="component" value="Unassembled WGS sequence"/>
</dbReference>
<evidence type="ECO:0000313" key="2">
    <source>
        <dbReference type="Proteomes" id="UP000196475"/>
    </source>
</evidence>
<proteinExistence type="predicted"/>
<sequence>MSVSIEELEHLLRHLNDKNKLVAKSFLSWLVEKQFDDEDDMLTPDDIEAIEQARKELNNGETKSLEDLKRELQL</sequence>
<dbReference type="EMBL" id="LZRT01000060">
    <property type="protein sequence ID" value="OUM88525.1"/>
    <property type="molecule type" value="Genomic_DNA"/>
</dbReference>